<accession>A0A2M7IEE8</accession>
<organism evidence="1 2">
    <name type="scientific">Candidatus Portnoybacteria bacterium CG_4_8_14_3_um_filter_44_15</name>
    <dbReference type="NCBI Taxonomy" id="1974803"/>
    <lineage>
        <taxon>Bacteria</taxon>
        <taxon>Candidatus Portnoyibacteriota</taxon>
    </lineage>
</organism>
<comment type="caution">
    <text evidence="1">The sequence shown here is derived from an EMBL/GenBank/DDBJ whole genome shotgun (WGS) entry which is preliminary data.</text>
</comment>
<proteinExistence type="predicted"/>
<sequence>MTIQDFIKQRPYLVWYVKEPSRLNDESIVEHTLNYGDWDDVQKLIKILGIKKTSEIFNKQISQRRVNYDAKILNYFKLYFSKYAA</sequence>
<dbReference type="EMBL" id="PFGW01000004">
    <property type="protein sequence ID" value="PIW74883.1"/>
    <property type="molecule type" value="Genomic_DNA"/>
</dbReference>
<dbReference type="Proteomes" id="UP000231673">
    <property type="component" value="Unassembled WGS sequence"/>
</dbReference>
<name>A0A2M7IEE8_9BACT</name>
<evidence type="ECO:0000313" key="1">
    <source>
        <dbReference type="EMBL" id="PIW74883.1"/>
    </source>
</evidence>
<evidence type="ECO:0000313" key="2">
    <source>
        <dbReference type="Proteomes" id="UP000231673"/>
    </source>
</evidence>
<gene>
    <name evidence="1" type="ORF">CO003_00230</name>
</gene>
<dbReference type="AlphaFoldDB" id="A0A2M7IEE8"/>
<reference evidence="2" key="1">
    <citation type="submission" date="2017-09" db="EMBL/GenBank/DDBJ databases">
        <title>Depth-based differentiation of microbial function through sediment-hosted aquifers and enrichment of novel symbionts in the deep terrestrial subsurface.</title>
        <authorList>
            <person name="Probst A.J."/>
            <person name="Ladd B."/>
            <person name="Jarett J.K."/>
            <person name="Geller-Mcgrath D.E."/>
            <person name="Sieber C.M.K."/>
            <person name="Emerson J.B."/>
            <person name="Anantharaman K."/>
            <person name="Thomas B.C."/>
            <person name="Malmstrom R."/>
            <person name="Stieglmeier M."/>
            <person name="Klingl A."/>
            <person name="Woyke T."/>
            <person name="Ryan C.M."/>
            <person name="Banfield J.F."/>
        </authorList>
    </citation>
    <scope>NUCLEOTIDE SEQUENCE [LARGE SCALE GENOMIC DNA]</scope>
</reference>
<protein>
    <submittedName>
        <fullName evidence="1">Uncharacterized protein</fullName>
    </submittedName>
</protein>